<dbReference type="InterPro" id="IPR013785">
    <property type="entry name" value="Aldolase_TIM"/>
</dbReference>
<dbReference type="InterPro" id="IPR018089">
    <property type="entry name" value="OMPdecase_AS"/>
</dbReference>
<dbReference type="GO" id="GO:0044205">
    <property type="term" value="P:'de novo' UMP biosynthetic process"/>
    <property type="evidence" value="ECO:0007669"/>
    <property type="project" value="UniProtKB-UniPathway"/>
</dbReference>
<evidence type="ECO:0000256" key="11">
    <source>
        <dbReference type="RuleBase" id="RU000512"/>
    </source>
</evidence>
<evidence type="ECO:0000256" key="8">
    <source>
        <dbReference type="ARBA" id="ARBA00049157"/>
    </source>
</evidence>
<dbReference type="InterPro" id="IPR014732">
    <property type="entry name" value="OMPdecase"/>
</dbReference>
<feature type="binding site" evidence="10">
    <location>
        <position position="226"/>
    </location>
    <ligand>
        <name>substrate</name>
    </ligand>
</feature>
<evidence type="ECO:0000313" key="14">
    <source>
        <dbReference type="Proteomes" id="UP000256424"/>
    </source>
</evidence>
<evidence type="ECO:0000259" key="12">
    <source>
        <dbReference type="SMART" id="SM00934"/>
    </source>
</evidence>
<dbReference type="OrthoDB" id="9806203at2"/>
<feature type="binding site" evidence="10">
    <location>
        <position position="184"/>
    </location>
    <ligand>
        <name>substrate</name>
    </ligand>
</feature>
<dbReference type="PANTHER" id="PTHR32119">
    <property type="entry name" value="OROTIDINE 5'-PHOSPHATE DECARBOXYLASE"/>
    <property type="match status" value="1"/>
</dbReference>
<dbReference type="SMART" id="SM00934">
    <property type="entry name" value="OMPdecase"/>
    <property type="match status" value="1"/>
</dbReference>
<dbReference type="CDD" id="cd04725">
    <property type="entry name" value="OMP_decarboxylase_like"/>
    <property type="match status" value="1"/>
</dbReference>
<dbReference type="GO" id="GO:0004590">
    <property type="term" value="F:orotidine-5'-phosphate decarboxylase activity"/>
    <property type="evidence" value="ECO:0007669"/>
    <property type="project" value="UniProtKB-EC"/>
</dbReference>
<keyword evidence="14" id="KW-1185">Reference proteome</keyword>
<feature type="domain" description="Orotidine 5'-phosphate decarboxylase" evidence="12">
    <location>
        <begin position="2"/>
        <end position="241"/>
    </location>
</feature>
<evidence type="ECO:0000256" key="3">
    <source>
        <dbReference type="ARBA" id="ARBA00012321"/>
    </source>
</evidence>
<gene>
    <name evidence="13" type="ORF">CQA66_08060</name>
</gene>
<feature type="active site" description="For OMPdecase activity" evidence="9">
    <location>
        <position position="68"/>
    </location>
</feature>
<comment type="caution">
    <text evidence="13">The sequence shown here is derived from an EMBL/GenBank/DDBJ whole genome shotgun (WGS) entry which is preliminary data.</text>
</comment>
<reference evidence="13 14" key="1">
    <citation type="submission" date="2018-04" db="EMBL/GenBank/DDBJ databases">
        <title>Novel Campyloabacter and Helicobacter Species and Strains.</title>
        <authorList>
            <person name="Mannion A.J."/>
            <person name="Shen Z."/>
            <person name="Fox J.G."/>
        </authorList>
    </citation>
    <scope>NUCLEOTIDE SEQUENCE [LARGE SCALE GENOMIC DNA]</scope>
    <source>
        <strain evidence="13 14">MIT 97-5075</strain>
    </source>
</reference>
<dbReference type="GO" id="GO:0006207">
    <property type="term" value="P:'de novo' pyrimidine nucleobase biosynthetic process"/>
    <property type="evidence" value="ECO:0007669"/>
    <property type="project" value="InterPro"/>
</dbReference>
<organism evidence="13 14">
    <name type="scientific">Helicobacter aurati</name>
    <dbReference type="NCBI Taxonomy" id="137778"/>
    <lineage>
        <taxon>Bacteria</taxon>
        <taxon>Pseudomonadati</taxon>
        <taxon>Campylobacterota</taxon>
        <taxon>Epsilonproteobacteria</taxon>
        <taxon>Campylobacterales</taxon>
        <taxon>Helicobacteraceae</taxon>
        <taxon>Helicobacter</taxon>
    </lineage>
</organism>
<dbReference type="InterPro" id="IPR001754">
    <property type="entry name" value="OMPdeCOase_dom"/>
</dbReference>
<evidence type="ECO:0000256" key="10">
    <source>
        <dbReference type="PIRSR" id="PIRSR614732-2"/>
    </source>
</evidence>
<dbReference type="NCBIfam" id="NF001273">
    <property type="entry name" value="PRK00230.1"/>
    <property type="match status" value="1"/>
</dbReference>
<feature type="binding site" evidence="10">
    <location>
        <position position="205"/>
    </location>
    <ligand>
        <name>substrate</name>
    </ligand>
</feature>
<proteinExistence type="inferred from homology"/>
<dbReference type="Gene3D" id="3.20.20.70">
    <property type="entry name" value="Aldolase class I"/>
    <property type="match status" value="1"/>
</dbReference>
<evidence type="ECO:0000256" key="6">
    <source>
        <dbReference type="ARBA" id="ARBA00022975"/>
    </source>
</evidence>
<dbReference type="NCBIfam" id="TIGR01740">
    <property type="entry name" value="pyrF"/>
    <property type="match status" value="1"/>
</dbReference>
<dbReference type="GO" id="GO:0005829">
    <property type="term" value="C:cytosol"/>
    <property type="evidence" value="ECO:0007669"/>
    <property type="project" value="TreeGrafter"/>
</dbReference>
<dbReference type="Pfam" id="PF00215">
    <property type="entry name" value="OMPdecase"/>
    <property type="match status" value="1"/>
</dbReference>
<feature type="binding site" evidence="10">
    <location>
        <position position="8"/>
    </location>
    <ligand>
        <name>substrate</name>
    </ligand>
</feature>
<keyword evidence="7 11" id="KW-0456">Lyase</keyword>
<dbReference type="UniPathway" id="UPA00070">
    <property type="reaction ID" value="UER00120"/>
</dbReference>
<comment type="catalytic activity">
    <reaction evidence="8 11">
        <text>orotidine 5'-phosphate + H(+) = UMP + CO2</text>
        <dbReference type="Rhea" id="RHEA:11596"/>
        <dbReference type="ChEBI" id="CHEBI:15378"/>
        <dbReference type="ChEBI" id="CHEBI:16526"/>
        <dbReference type="ChEBI" id="CHEBI:57538"/>
        <dbReference type="ChEBI" id="CHEBI:57865"/>
        <dbReference type="EC" id="4.1.1.23"/>
    </reaction>
</comment>
<comment type="pathway">
    <text evidence="2 11">Pyrimidine metabolism; UMP biosynthesis via de novo pathway; UMP from orotate: step 2/2.</text>
</comment>
<dbReference type="EC" id="4.1.1.23" evidence="3 11"/>
<evidence type="ECO:0000256" key="2">
    <source>
        <dbReference type="ARBA" id="ARBA00004861"/>
    </source>
</evidence>
<dbReference type="InterPro" id="IPR011060">
    <property type="entry name" value="RibuloseP-bd_barrel"/>
</dbReference>
<dbReference type="EMBL" id="NXLW01000019">
    <property type="protein sequence ID" value="RDU70506.1"/>
    <property type="molecule type" value="Genomic_DNA"/>
</dbReference>
<dbReference type="SUPFAM" id="SSF51366">
    <property type="entry name" value="Ribulose-phoshate binding barrel"/>
    <property type="match status" value="1"/>
</dbReference>
<feature type="binding site" evidence="10">
    <location>
        <position position="125"/>
    </location>
    <ligand>
        <name>substrate</name>
    </ligand>
</feature>
<feature type="binding site" evidence="10">
    <location>
        <position position="225"/>
    </location>
    <ligand>
        <name>substrate</name>
    </ligand>
</feature>
<dbReference type="PROSITE" id="PS00156">
    <property type="entry name" value="OMPDECASE"/>
    <property type="match status" value="1"/>
</dbReference>
<evidence type="ECO:0000256" key="4">
    <source>
        <dbReference type="ARBA" id="ARBA00021923"/>
    </source>
</evidence>
<dbReference type="PANTHER" id="PTHR32119:SF2">
    <property type="entry name" value="OROTIDINE 5'-PHOSPHATE DECARBOXYLASE"/>
    <property type="match status" value="1"/>
</dbReference>
<protein>
    <recommendedName>
        <fullName evidence="4 11">Orotidine 5'-phosphate decarboxylase</fullName>
        <ecNumber evidence="3 11">4.1.1.23</ecNumber>
    </recommendedName>
</protein>
<accession>A0A3D8IZV6</accession>
<evidence type="ECO:0000256" key="7">
    <source>
        <dbReference type="ARBA" id="ARBA00023239"/>
    </source>
</evidence>
<keyword evidence="5 11" id="KW-0210">Decarboxylase</keyword>
<feature type="active site" description="For OMPdecase activity" evidence="9">
    <location>
        <position position="71"/>
    </location>
</feature>
<evidence type="ECO:0000256" key="1">
    <source>
        <dbReference type="ARBA" id="ARBA00002356"/>
    </source>
</evidence>
<dbReference type="Proteomes" id="UP000256424">
    <property type="component" value="Unassembled WGS sequence"/>
</dbReference>
<feature type="binding site" evidence="10">
    <location>
        <position position="39"/>
    </location>
    <ligand>
        <name>substrate</name>
    </ligand>
</feature>
<evidence type="ECO:0000256" key="9">
    <source>
        <dbReference type="PIRSR" id="PIRSR614732-1"/>
    </source>
</evidence>
<comment type="function">
    <text evidence="1">Catalyzes the decarboxylation of orotidine 5'-monophosphate (OMP) to uridine 5'-monophosphate (UMP).</text>
</comment>
<sequence length="247" mass="27585">MKLCVALDLPSKEQNQNLADEIKIACKNSNISTQNIWLKVGLRSYIRDGGEPLKRLQDEGYKIFLDLKLYDIPNTMLDAIIECEKLAIDMLTIHASCGFKAMCMISEYLRNKQSNLLIVAVSVLTSFDEAGLYEVYGMGIKECVRKLATLAYRSGVDGLVCAINEITVIKEVAPSLLAITPGIRMQSLESMQINSRGINGSKDDQHRIATLQEAKKANSDLVVIGRPIYQASNRIHTLEMILQEIYQ</sequence>
<comment type="similarity">
    <text evidence="11">Belongs to the OMP decarboxylase family.</text>
</comment>
<dbReference type="AlphaFoldDB" id="A0A3D8IZV6"/>
<evidence type="ECO:0000313" key="13">
    <source>
        <dbReference type="EMBL" id="RDU70506.1"/>
    </source>
</evidence>
<name>A0A3D8IZV6_9HELI</name>
<evidence type="ECO:0000256" key="5">
    <source>
        <dbReference type="ARBA" id="ARBA00022793"/>
    </source>
</evidence>
<feature type="active site" description="For OMPdecase activity" evidence="9">
    <location>
        <position position="66"/>
    </location>
</feature>
<keyword evidence="6 11" id="KW-0665">Pyrimidine biosynthesis</keyword>